<dbReference type="Proteomes" id="UP000248259">
    <property type="component" value="Unassembled WGS sequence"/>
</dbReference>
<organism evidence="2 3">
    <name type="scientific">Parazoarcus communis SWub3 = DSM 12120</name>
    <dbReference type="NCBI Taxonomy" id="1121029"/>
    <lineage>
        <taxon>Bacteria</taxon>
        <taxon>Pseudomonadati</taxon>
        <taxon>Pseudomonadota</taxon>
        <taxon>Betaproteobacteria</taxon>
        <taxon>Rhodocyclales</taxon>
        <taxon>Zoogloeaceae</taxon>
        <taxon>Parazoarcus</taxon>
    </lineage>
</organism>
<dbReference type="OrthoDB" id="8536886at2"/>
<evidence type="ECO:0000256" key="1">
    <source>
        <dbReference type="SAM" id="SignalP"/>
    </source>
</evidence>
<sequence length="120" mass="12470">MASIALFAMLLSALAPAISQAMVPVFEANGLALVEICTSQGMQWVAVDAAEREQGQGDMADMASCPYCCPHAGAFALPPLDSAGLGVVHPDLLLPPLFYLAPRPLFAWAASHPRAPPLAA</sequence>
<feature type="signal peptide" evidence="1">
    <location>
        <begin position="1"/>
        <end position="21"/>
    </location>
</feature>
<accession>A0A323V4X6</accession>
<keyword evidence="1" id="KW-0732">Signal</keyword>
<gene>
    <name evidence="2" type="ORF">DNK49_02930</name>
</gene>
<evidence type="ECO:0000313" key="3">
    <source>
        <dbReference type="Proteomes" id="UP000248259"/>
    </source>
</evidence>
<feature type="chain" id="PRO_5016261156" evidence="1">
    <location>
        <begin position="22"/>
        <end position="120"/>
    </location>
</feature>
<dbReference type="Pfam" id="PF11162">
    <property type="entry name" value="DUF2946"/>
    <property type="match status" value="1"/>
</dbReference>
<reference evidence="2 3" key="1">
    <citation type="submission" date="2018-06" db="EMBL/GenBank/DDBJ databases">
        <title>Azoarcus communis strain SWub3 genome.</title>
        <authorList>
            <person name="Zorraquino Salvo V."/>
            <person name="Toubiana D."/>
            <person name="Blumwald E."/>
        </authorList>
    </citation>
    <scope>NUCLEOTIDE SEQUENCE [LARGE SCALE GENOMIC DNA]</scope>
    <source>
        <strain evidence="2 3">SWub3</strain>
    </source>
</reference>
<name>A0A323V4X6_9RHOO</name>
<protein>
    <submittedName>
        <fullName evidence="2">DUF2946 domain-containing protein</fullName>
    </submittedName>
</protein>
<evidence type="ECO:0000313" key="2">
    <source>
        <dbReference type="EMBL" id="PZA18496.1"/>
    </source>
</evidence>
<proteinExistence type="predicted"/>
<keyword evidence="3" id="KW-1185">Reference proteome</keyword>
<dbReference type="InterPro" id="IPR021333">
    <property type="entry name" value="DUF2946"/>
</dbReference>
<dbReference type="AlphaFoldDB" id="A0A323V4X6"/>
<comment type="caution">
    <text evidence="2">The sequence shown here is derived from an EMBL/GenBank/DDBJ whole genome shotgun (WGS) entry which is preliminary data.</text>
</comment>
<dbReference type="EMBL" id="QKOE01000001">
    <property type="protein sequence ID" value="PZA18496.1"/>
    <property type="molecule type" value="Genomic_DNA"/>
</dbReference>